<dbReference type="InterPro" id="IPR015421">
    <property type="entry name" value="PyrdxlP-dep_Trfase_major"/>
</dbReference>
<evidence type="ECO:0000256" key="5">
    <source>
        <dbReference type="ARBA" id="ARBA00022898"/>
    </source>
</evidence>
<dbReference type="CDD" id="cd00609">
    <property type="entry name" value="AAT_like"/>
    <property type="match status" value="1"/>
</dbReference>
<keyword evidence="5" id="KW-0663">Pyridoxal phosphate</keyword>
<keyword evidence="3" id="KW-0028">Amino-acid biosynthesis</keyword>
<dbReference type="GO" id="GO:0004400">
    <property type="term" value="F:histidinol-phosphate transaminase activity"/>
    <property type="evidence" value="ECO:0007669"/>
    <property type="project" value="InterPro"/>
</dbReference>
<gene>
    <name evidence="9" type="ORF">METZ01_LOCUS153887</name>
</gene>
<accession>A0A382AJ59</accession>
<dbReference type="Gene3D" id="3.90.1150.10">
    <property type="entry name" value="Aspartate Aminotransferase, domain 1"/>
    <property type="match status" value="1"/>
</dbReference>
<dbReference type="NCBIfam" id="TIGR01141">
    <property type="entry name" value="hisC"/>
    <property type="match status" value="1"/>
</dbReference>
<dbReference type="HAMAP" id="MF_01023">
    <property type="entry name" value="HisC_aminotrans_2"/>
    <property type="match status" value="1"/>
</dbReference>
<dbReference type="InterPro" id="IPR015424">
    <property type="entry name" value="PyrdxlP-dep_Trfase"/>
</dbReference>
<dbReference type="InterPro" id="IPR005861">
    <property type="entry name" value="HisP_aminotrans"/>
</dbReference>
<evidence type="ECO:0000256" key="4">
    <source>
        <dbReference type="ARBA" id="ARBA00022679"/>
    </source>
</evidence>
<dbReference type="PANTHER" id="PTHR42885:SF2">
    <property type="entry name" value="HISTIDINOL-PHOSPHATE AMINOTRANSFERASE"/>
    <property type="match status" value="1"/>
</dbReference>
<dbReference type="Pfam" id="PF00155">
    <property type="entry name" value="Aminotran_1_2"/>
    <property type="match status" value="1"/>
</dbReference>
<dbReference type="PROSITE" id="PS00105">
    <property type="entry name" value="AA_TRANSFER_CLASS_1"/>
    <property type="match status" value="1"/>
</dbReference>
<dbReference type="GO" id="GO:0030170">
    <property type="term" value="F:pyridoxal phosphate binding"/>
    <property type="evidence" value="ECO:0007669"/>
    <property type="project" value="InterPro"/>
</dbReference>
<organism evidence="9">
    <name type="scientific">marine metagenome</name>
    <dbReference type="NCBI Taxonomy" id="408172"/>
    <lineage>
        <taxon>unclassified sequences</taxon>
        <taxon>metagenomes</taxon>
        <taxon>ecological metagenomes</taxon>
    </lineage>
</organism>
<dbReference type="Gene3D" id="3.40.640.10">
    <property type="entry name" value="Type I PLP-dependent aspartate aminotransferase-like (Major domain)"/>
    <property type="match status" value="1"/>
</dbReference>
<name>A0A382AJ59_9ZZZZ</name>
<dbReference type="GO" id="GO:0000105">
    <property type="term" value="P:L-histidine biosynthetic process"/>
    <property type="evidence" value="ECO:0007669"/>
    <property type="project" value="UniProtKB-KW"/>
</dbReference>
<evidence type="ECO:0000259" key="8">
    <source>
        <dbReference type="Pfam" id="PF00155"/>
    </source>
</evidence>
<evidence type="ECO:0000256" key="3">
    <source>
        <dbReference type="ARBA" id="ARBA00022605"/>
    </source>
</evidence>
<dbReference type="InterPro" id="IPR004838">
    <property type="entry name" value="NHTrfase_class1_PyrdxlP-BS"/>
</dbReference>
<protein>
    <recommendedName>
        <fullName evidence="8">Aminotransferase class I/classII large domain-containing protein</fullName>
    </recommendedName>
</protein>
<dbReference type="InterPro" id="IPR015422">
    <property type="entry name" value="PyrdxlP-dep_Trfase_small"/>
</dbReference>
<evidence type="ECO:0000256" key="6">
    <source>
        <dbReference type="ARBA" id="ARBA00023102"/>
    </source>
</evidence>
<dbReference type="EMBL" id="UINC01025443">
    <property type="protein sequence ID" value="SVB01033.1"/>
    <property type="molecule type" value="Genomic_DNA"/>
</dbReference>
<evidence type="ECO:0000256" key="7">
    <source>
        <dbReference type="ARBA" id="ARBA00029440"/>
    </source>
</evidence>
<dbReference type="AlphaFoldDB" id="A0A382AJ59"/>
<comment type="pathway">
    <text evidence="7">Amino-acid biosynthesis.</text>
</comment>
<dbReference type="SUPFAM" id="SSF53383">
    <property type="entry name" value="PLP-dependent transferases"/>
    <property type="match status" value="1"/>
</dbReference>
<dbReference type="InterPro" id="IPR004839">
    <property type="entry name" value="Aminotransferase_I/II_large"/>
</dbReference>
<evidence type="ECO:0000256" key="1">
    <source>
        <dbReference type="ARBA" id="ARBA00001933"/>
    </source>
</evidence>
<reference evidence="9" key="1">
    <citation type="submission" date="2018-05" db="EMBL/GenBank/DDBJ databases">
        <authorList>
            <person name="Lanie J.A."/>
            <person name="Ng W.-L."/>
            <person name="Kazmierczak K.M."/>
            <person name="Andrzejewski T.M."/>
            <person name="Davidsen T.M."/>
            <person name="Wayne K.J."/>
            <person name="Tettelin H."/>
            <person name="Glass J.I."/>
            <person name="Rusch D."/>
            <person name="Podicherti R."/>
            <person name="Tsui H.-C.T."/>
            <person name="Winkler M.E."/>
        </authorList>
    </citation>
    <scope>NUCLEOTIDE SEQUENCE</scope>
</reference>
<comment type="cofactor">
    <cofactor evidence="1">
        <name>pyridoxal 5'-phosphate</name>
        <dbReference type="ChEBI" id="CHEBI:597326"/>
    </cofactor>
</comment>
<feature type="domain" description="Aminotransferase class I/classII large" evidence="8">
    <location>
        <begin position="39"/>
        <end position="357"/>
    </location>
</feature>
<keyword evidence="4" id="KW-0808">Transferase</keyword>
<proteinExistence type="inferred from homology"/>
<keyword evidence="2" id="KW-0032">Aminotransferase</keyword>
<dbReference type="PANTHER" id="PTHR42885">
    <property type="entry name" value="HISTIDINOL-PHOSPHATE AMINOTRANSFERASE-RELATED"/>
    <property type="match status" value="1"/>
</dbReference>
<keyword evidence="6" id="KW-0368">Histidine biosynthesis</keyword>
<evidence type="ECO:0000256" key="2">
    <source>
        <dbReference type="ARBA" id="ARBA00022576"/>
    </source>
</evidence>
<evidence type="ECO:0000313" key="9">
    <source>
        <dbReference type="EMBL" id="SVB01033.1"/>
    </source>
</evidence>
<sequence length="365" mass="41097">MNYADIEKLMNPIIKNFKVYDAMPSNETLIQKYSINSEKIVKLNGNENPFGPAPEVIDNLINIPINTYPDPELIRSRKSLSEYTGLNIENIVVSSGSDELIDLFFRIFVTPGDEVLDFTPTFGMYAVRAGLAGAKIVPVSRNIDFELDYESIKQKVSDKTKIIFLASPNNPTGNESTLEDIEFLLSLNKILVVDEAYFEFSKSSYANLVEKYNNLVVIRSMSKWAGLAGLRVGYGLMSKELAKLLMGVKNPYNVSTVAEESLIVSLKYVDKLMEKVDEIIVQREKLSDALDQIDQIKVYPSKANFLLCKLADNDIQTINNALLNEGVFVRLFATKGLEKCFRVSIGSAEDNEYFYTKLQKVLKIQ</sequence>